<evidence type="ECO:0000313" key="2">
    <source>
        <dbReference type="Proteomes" id="UP000320421"/>
    </source>
</evidence>
<keyword evidence="2" id="KW-1185">Reference proteome</keyword>
<evidence type="ECO:0000313" key="1">
    <source>
        <dbReference type="EMBL" id="QDT22440.1"/>
    </source>
</evidence>
<sequence length="81" mass="8868">MELLITPEATIRCLYDETLELTALGTPQIQRGSHVEPTADGQWTADLSPVSGPLLGPFPLRSEALAAEVAWLEQHWLLSNT</sequence>
<organism evidence="1 2">
    <name type="scientific">Gimesia chilikensis</name>
    <dbReference type="NCBI Taxonomy" id="2605989"/>
    <lineage>
        <taxon>Bacteria</taxon>
        <taxon>Pseudomonadati</taxon>
        <taxon>Planctomycetota</taxon>
        <taxon>Planctomycetia</taxon>
        <taxon>Planctomycetales</taxon>
        <taxon>Planctomycetaceae</taxon>
        <taxon>Gimesia</taxon>
    </lineage>
</organism>
<dbReference type="EMBL" id="CP036266">
    <property type="protein sequence ID" value="QDT22440.1"/>
    <property type="molecule type" value="Genomic_DNA"/>
</dbReference>
<reference evidence="1 2" key="1">
    <citation type="submission" date="2019-02" db="EMBL/GenBank/DDBJ databases">
        <title>Deep-cultivation of Planctomycetes and their phenomic and genomic characterization uncovers novel biology.</title>
        <authorList>
            <person name="Wiegand S."/>
            <person name="Jogler M."/>
            <person name="Boedeker C."/>
            <person name="Pinto D."/>
            <person name="Vollmers J."/>
            <person name="Rivas-Marin E."/>
            <person name="Kohn T."/>
            <person name="Peeters S.H."/>
            <person name="Heuer A."/>
            <person name="Rast P."/>
            <person name="Oberbeckmann S."/>
            <person name="Bunk B."/>
            <person name="Jeske O."/>
            <person name="Meyerdierks A."/>
            <person name="Storesund J.E."/>
            <person name="Kallscheuer N."/>
            <person name="Luecker S."/>
            <person name="Lage O.M."/>
            <person name="Pohl T."/>
            <person name="Merkel B.J."/>
            <person name="Hornburger P."/>
            <person name="Mueller R.-W."/>
            <person name="Bruemmer F."/>
            <person name="Labrenz M."/>
            <person name="Spormann A.M."/>
            <person name="Op den Camp H."/>
            <person name="Overmann J."/>
            <person name="Amann R."/>
            <person name="Jetten M.S.M."/>
            <person name="Mascher T."/>
            <person name="Medema M.H."/>
            <person name="Devos D.P."/>
            <person name="Kaster A.-K."/>
            <person name="Ovreas L."/>
            <person name="Rohde M."/>
            <person name="Galperin M.Y."/>
            <person name="Jogler C."/>
        </authorList>
    </citation>
    <scope>NUCLEOTIDE SEQUENCE [LARGE SCALE GENOMIC DNA]</scope>
    <source>
        <strain evidence="1 2">HG66A1</strain>
    </source>
</reference>
<name>A0A517PST2_9PLAN</name>
<dbReference type="RefSeq" id="WP_145188278.1">
    <property type="nucleotide sequence ID" value="NZ_CP036266.1"/>
</dbReference>
<proteinExistence type="predicted"/>
<dbReference type="Proteomes" id="UP000320421">
    <property type="component" value="Chromosome"/>
</dbReference>
<dbReference type="AlphaFoldDB" id="A0A517PST2"/>
<gene>
    <name evidence="1" type="ORF">HG66A1_42480</name>
</gene>
<protein>
    <submittedName>
        <fullName evidence="1">Uncharacterized protein</fullName>
    </submittedName>
</protein>
<accession>A0A517PST2</accession>
<dbReference type="OrthoDB" id="280020at2"/>